<evidence type="ECO:0000313" key="1">
    <source>
        <dbReference type="EMBL" id="AIF14025.1"/>
    </source>
</evidence>
<accession>A0A075HFV0</accession>
<dbReference type="InterPro" id="IPR008551">
    <property type="entry name" value="TANGO2"/>
</dbReference>
<protein>
    <recommendedName>
        <fullName evidence="2">NRDE family protein</fullName>
    </recommendedName>
</protein>
<dbReference type="Pfam" id="PF05742">
    <property type="entry name" value="TANGO2"/>
    <property type="match status" value="1"/>
</dbReference>
<dbReference type="EMBL" id="KF900990">
    <property type="protein sequence ID" value="AIF14025.1"/>
    <property type="molecule type" value="Genomic_DNA"/>
</dbReference>
<evidence type="ECO:0008006" key="2">
    <source>
        <dbReference type="Google" id="ProtNLM"/>
    </source>
</evidence>
<dbReference type="PANTHER" id="PTHR17985">
    <property type="entry name" value="SER/THR-RICH PROTEIN T10 IN DGCR REGION"/>
    <property type="match status" value="1"/>
</dbReference>
<name>A0A075HFV0_9EURY</name>
<dbReference type="PANTHER" id="PTHR17985:SF8">
    <property type="entry name" value="TRANSPORT AND GOLGI ORGANIZATION PROTEIN 2 HOMOLOG"/>
    <property type="match status" value="1"/>
</dbReference>
<organism evidence="1">
    <name type="scientific">uncultured marine group II/III euryarchaeote KM3_65_G10</name>
    <dbReference type="NCBI Taxonomy" id="1456480"/>
    <lineage>
        <taxon>Archaea</taxon>
        <taxon>Methanobacteriati</taxon>
        <taxon>Methanobacteriota</taxon>
        <taxon>environmental samples</taxon>
    </lineage>
</organism>
<dbReference type="AlphaFoldDB" id="A0A075HFV0"/>
<reference evidence="1" key="1">
    <citation type="journal article" date="2014" name="Genome Biol. Evol.">
        <title>Pangenome evidence for extensive interdomain horizontal transfer affecting lineage core and shell genes in uncultured planktonic thaumarchaeota and euryarchaeota.</title>
        <authorList>
            <person name="Deschamps P."/>
            <person name="Zivanovic Y."/>
            <person name="Moreira D."/>
            <person name="Rodriguez-Valera F."/>
            <person name="Lopez-Garcia P."/>
        </authorList>
    </citation>
    <scope>NUCLEOTIDE SEQUENCE</scope>
</reference>
<sequence length="231" mass="24474">MLAHDCHSRYSLVLAANRDEFHDRPAEPARWRDGGILAGRDRQAGGSWLGVTRNGRWAVLTNLPEPVREDTPSRGGLVLEYLHSDAQPTTALTELLGRDVSGCCLLAGAPGVAAWGSTGGAVAGLEPGIHALSNAPPGTEWPKVVAGRDALRVALRGPEPDPEALFAILADRSVPIAGEPWSAAFVATPEFGTRCSSLLLVGRDGRVEFRERSFDSRGGVTGEVCESYALV</sequence>
<proteinExistence type="predicted"/>